<sequence length="488" mass="55378">MATNIEEFEKSIKNNECSLLGLLIRNPETFTKVGDVLKPEMFYFKQNQILFKAIADVNYGSKKLDPSLLLSYLFENKLEDSVKFSPTDDLPEYINTLITSAGYVSEIETYNKKILDQYKTSTFLNLMKKYRETIKNEPFDISELLSSMQLDLININVSDVNSGYVKVKNQIEEYMNKIKNRNVENNSLKFGYPELDKLILGANPGDMLILAARPSVGKTAFALNIAKNVVQKSFSSKDNKSISGKTVLFFSLEMSASQLTQRILSMQTKIPASKFKTGDLEAADWQYIRHGLNIMNNWELYFNDKASLSISDIMTLCKRFNSAKHIDLVIIDYLQLINDSNKSKTENRQLEVGKISRSLKQLARELECPILVLSQLNRNVEKREGKLPVLSDLRESGNIEQDADVVMFLHRKDYYDSSKFEKTSSTSLEEKSEDTFSESLNDISASKTTLIVAKNRQGATGVVPFNFISTFNSFEEAAPILHKKKGGE</sequence>
<dbReference type="PROSITE" id="PS51199">
    <property type="entry name" value="SF4_HELICASE"/>
    <property type="match status" value="1"/>
</dbReference>
<keyword evidence="9" id="KW-0413">Isomerase</keyword>
<dbReference type="EMBL" id="LR214940">
    <property type="protein sequence ID" value="VEU55917.1"/>
    <property type="molecule type" value="Genomic_DNA"/>
</dbReference>
<dbReference type="EC" id="5.6.2.3" evidence="11 12"/>
<dbReference type="KEGG" id="mob:NCTC10112_00504"/>
<dbReference type="Gene3D" id="1.10.860.10">
    <property type="entry name" value="DNAb Helicase, Chain A"/>
    <property type="match status" value="1"/>
</dbReference>
<dbReference type="PANTHER" id="PTHR30153:SF2">
    <property type="entry name" value="REPLICATIVE DNA HELICASE"/>
    <property type="match status" value="1"/>
</dbReference>
<gene>
    <name evidence="14" type="primary">dnaB</name>
    <name evidence="14" type="ORF">NCTC10112_00504</name>
</gene>
<accession>A0A448ZXB0</accession>
<dbReference type="InterPro" id="IPR036185">
    <property type="entry name" value="DNA_heli_DnaB-like_N_sf"/>
</dbReference>
<dbReference type="SMART" id="SM00382">
    <property type="entry name" value="AAA"/>
    <property type="match status" value="1"/>
</dbReference>
<dbReference type="NCBIfam" id="TIGR00665">
    <property type="entry name" value="DnaB"/>
    <property type="match status" value="1"/>
</dbReference>
<evidence type="ECO:0000256" key="2">
    <source>
        <dbReference type="ARBA" id="ARBA00022515"/>
    </source>
</evidence>
<comment type="function">
    <text evidence="12">The main replicative DNA helicase, it participates in initiation and elongation during chromosome replication. Travels ahead of the DNA replisome, separating dsDNA into templates for DNA synthesis. A processive ATP-dependent 5'-3' DNA helicase it has DNA-dependent ATPase activity.</text>
</comment>
<evidence type="ECO:0000313" key="15">
    <source>
        <dbReference type="Proteomes" id="UP000290482"/>
    </source>
</evidence>
<keyword evidence="6 12" id="KW-0347">Helicase</keyword>
<dbReference type="Pfam" id="PF00772">
    <property type="entry name" value="DnaB"/>
    <property type="match status" value="1"/>
</dbReference>
<dbReference type="GO" id="GO:1990077">
    <property type="term" value="C:primosome complex"/>
    <property type="evidence" value="ECO:0007669"/>
    <property type="project" value="UniProtKB-UniRule"/>
</dbReference>
<dbReference type="SUPFAM" id="SSF52540">
    <property type="entry name" value="P-loop containing nucleoside triphosphate hydrolases"/>
    <property type="match status" value="1"/>
</dbReference>
<evidence type="ECO:0000256" key="12">
    <source>
        <dbReference type="RuleBase" id="RU362085"/>
    </source>
</evidence>
<evidence type="ECO:0000256" key="4">
    <source>
        <dbReference type="ARBA" id="ARBA00022741"/>
    </source>
</evidence>
<dbReference type="InterPro" id="IPR007692">
    <property type="entry name" value="DNA_helicase_DnaB"/>
</dbReference>
<dbReference type="GO" id="GO:0003677">
    <property type="term" value="F:DNA binding"/>
    <property type="evidence" value="ECO:0007669"/>
    <property type="project" value="UniProtKB-UniRule"/>
</dbReference>
<dbReference type="GO" id="GO:0005829">
    <property type="term" value="C:cytosol"/>
    <property type="evidence" value="ECO:0007669"/>
    <property type="project" value="TreeGrafter"/>
</dbReference>
<evidence type="ECO:0000259" key="13">
    <source>
        <dbReference type="PROSITE" id="PS51199"/>
    </source>
</evidence>
<keyword evidence="7 12" id="KW-0067">ATP-binding</keyword>
<dbReference type="InterPro" id="IPR007693">
    <property type="entry name" value="DNA_helicase_DnaB-like_N"/>
</dbReference>
<dbReference type="SUPFAM" id="SSF48024">
    <property type="entry name" value="N-terminal domain of DnaB helicase"/>
    <property type="match status" value="1"/>
</dbReference>
<keyword evidence="4 12" id="KW-0547">Nucleotide-binding</keyword>
<keyword evidence="2 12" id="KW-0639">Primosome</keyword>
<evidence type="ECO:0000313" key="14">
    <source>
        <dbReference type="EMBL" id="VEU55917.1"/>
    </source>
</evidence>
<evidence type="ECO:0000256" key="9">
    <source>
        <dbReference type="ARBA" id="ARBA00023235"/>
    </source>
</evidence>
<keyword evidence="5 12" id="KW-0378">Hydrolase</keyword>
<keyword evidence="15" id="KW-1185">Reference proteome</keyword>
<dbReference type="InterPro" id="IPR027417">
    <property type="entry name" value="P-loop_NTPase"/>
</dbReference>
<keyword evidence="8 12" id="KW-0238">DNA-binding</keyword>
<name>A0A448ZXB0_METOS</name>
<organism evidence="14 15">
    <name type="scientific">Metamycoplasma orale</name>
    <name type="common">Mycoplasma orale</name>
    <dbReference type="NCBI Taxonomy" id="2121"/>
    <lineage>
        <taxon>Bacteria</taxon>
        <taxon>Bacillati</taxon>
        <taxon>Mycoplasmatota</taxon>
        <taxon>Mycoplasmoidales</taxon>
        <taxon>Metamycoplasmataceae</taxon>
        <taxon>Metamycoplasma</taxon>
    </lineage>
</organism>
<evidence type="ECO:0000256" key="6">
    <source>
        <dbReference type="ARBA" id="ARBA00022806"/>
    </source>
</evidence>
<dbReference type="GO" id="GO:0016887">
    <property type="term" value="F:ATP hydrolysis activity"/>
    <property type="evidence" value="ECO:0007669"/>
    <property type="project" value="RHEA"/>
</dbReference>
<reference evidence="14 15" key="1">
    <citation type="submission" date="2019-01" db="EMBL/GenBank/DDBJ databases">
        <authorList>
            <consortium name="Pathogen Informatics"/>
        </authorList>
    </citation>
    <scope>NUCLEOTIDE SEQUENCE [LARGE SCALE GENOMIC DNA]</scope>
    <source>
        <strain evidence="14 15">NCTC10112</strain>
    </source>
</reference>
<evidence type="ECO:0000256" key="7">
    <source>
        <dbReference type="ARBA" id="ARBA00022840"/>
    </source>
</evidence>
<dbReference type="GO" id="GO:0005524">
    <property type="term" value="F:ATP binding"/>
    <property type="evidence" value="ECO:0007669"/>
    <property type="project" value="UniProtKB-UniRule"/>
</dbReference>
<dbReference type="AlphaFoldDB" id="A0A448ZXB0"/>
<dbReference type="InterPro" id="IPR016136">
    <property type="entry name" value="DNA_helicase_N/primase_C"/>
</dbReference>
<comment type="similarity">
    <text evidence="1 12">Belongs to the helicase family. DnaB subfamily.</text>
</comment>
<evidence type="ECO:0000256" key="3">
    <source>
        <dbReference type="ARBA" id="ARBA00022705"/>
    </source>
</evidence>
<feature type="domain" description="SF4 helicase" evidence="13">
    <location>
        <begin position="181"/>
        <end position="481"/>
    </location>
</feature>
<dbReference type="OrthoDB" id="9773982at2"/>
<evidence type="ECO:0000256" key="10">
    <source>
        <dbReference type="ARBA" id="ARBA00048954"/>
    </source>
</evidence>
<keyword evidence="3 12" id="KW-0235">DNA replication</keyword>
<dbReference type="CDD" id="cd00984">
    <property type="entry name" value="DnaB_C"/>
    <property type="match status" value="1"/>
</dbReference>
<protein>
    <recommendedName>
        <fullName evidence="11 12">Replicative DNA helicase</fullName>
        <ecNumber evidence="11 12">5.6.2.3</ecNumber>
    </recommendedName>
</protein>
<evidence type="ECO:0000256" key="11">
    <source>
        <dbReference type="NCBIfam" id="TIGR00665"/>
    </source>
</evidence>
<dbReference type="InterPro" id="IPR003593">
    <property type="entry name" value="AAA+_ATPase"/>
</dbReference>
<dbReference type="PANTHER" id="PTHR30153">
    <property type="entry name" value="REPLICATIVE DNA HELICASE DNAB"/>
    <property type="match status" value="1"/>
</dbReference>
<dbReference type="Gene3D" id="3.40.50.300">
    <property type="entry name" value="P-loop containing nucleotide triphosphate hydrolases"/>
    <property type="match status" value="1"/>
</dbReference>
<dbReference type="GO" id="GO:0043139">
    <property type="term" value="F:5'-3' DNA helicase activity"/>
    <property type="evidence" value="ECO:0007669"/>
    <property type="project" value="UniProtKB-EC"/>
</dbReference>
<dbReference type="InterPro" id="IPR007694">
    <property type="entry name" value="DNA_helicase_DnaB-like_C"/>
</dbReference>
<evidence type="ECO:0000256" key="5">
    <source>
        <dbReference type="ARBA" id="ARBA00022801"/>
    </source>
</evidence>
<evidence type="ECO:0000256" key="8">
    <source>
        <dbReference type="ARBA" id="ARBA00023125"/>
    </source>
</evidence>
<dbReference type="GO" id="GO:0006269">
    <property type="term" value="P:DNA replication, synthesis of primer"/>
    <property type="evidence" value="ECO:0007669"/>
    <property type="project" value="UniProtKB-UniRule"/>
</dbReference>
<dbReference type="Pfam" id="PF03796">
    <property type="entry name" value="DnaB_C"/>
    <property type="match status" value="1"/>
</dbReference>
<evidence type="ECO:0000256" key="1">
    <source>
        <dbReference type="ARBA" id="ARBA00008428"/>
    </source>
</evidence>
<dbReference type="RefSeq" id="WP_022936108.1">
    <property type="nucleotide sequence ID" value="NZ_LR214940.1"/>
</dbReference>
<dbReference type="Proteomes" id="UP000290482">
    <property type="component" value="Chromosome"/>
</dbReference>
<proteinExistence type="inferred from homology"/>
<comment type="catalytic activity">
    <reaction evidence="10 12">
        <text>ATP + H2O = ADP + phosphate + H(+)</text>
        <dbReference type="Rhea" id="RHEA:13065"/>
        <dbReference type="ChEBI" id="CHEBI:15377"/>
        <dbReference type="ChEBI" id="CHEBI:15378"/>
        <dbReference type="ChEBI" id="CHEBI:30616"/>
        <dbReference type="ChEBI" id="CHEBI:43474"/>
        <dbReference type="ChEBI" id="CHEBI:456216"/>
        <dbReference type="EC" id="5.6.2.3"/>
    </reaction>
</comment>